<keyword evidence="3" id="KW-1185">Reference proteome</keyword>
<comment type="caution">
    <text evidence="2">The sequence shown here is derived from an EMBL/GenBank/DDBJ whole genome shotgun (WGS) entry which is preliminary data.</text>
</comment>
<dbReference type="Proteomes" id="UP001596072">
    <property type="component" value="Unassembled WGS sequence"/>
</dbReference>
<evidence type="ECO:0000256" key="1">
    <source>
        <dbReference type="SAM" id="SignalP"/>
    </source>
</evidence>
<dbReference type="PROSITE" id="PS51257">
    <property type="entry name" value="PROKAR_LIPOPROTEIN"/>
    <property type="match status" value="1"/>
</dbReference>
<organism evidence="2 3">
    <name type="scientific">Nocardioides vastitatis</name>
    <dbReference type="NCBI Taxonomy" id="2568655"/>
    <lineage>
        <taxon>Bacteria</taxon>
        <taxon>Bacillati</taxon>
        <taxon>Actinomycetota</taxon>
        <taxon>Actinomycetes</taxon>
        <taxon>Propionibacteriales</taxon>
        <taxon>Nocardioidaceae</taxon>
        <taxon>Nocardioides</taxon>
    </lineage>
</organism>
<protein>
    <recommendedName>
        <fullName evidence="4">Lipoprotein</fullName>
    </recommendedName>
</protein>
<evidence type="ECO:0008006" key="4">
    <source>
        <dbReference type="Google" id="ProtNLM"/>
    </source>
</evidence>
<dbReference type="EMBL" id="JBHSNS010000001">
    <property type="protein sequence ID" value="MFC5727744.1"/>
    <property type="molecule type" value="Genomic_DNA"/>
</dbReference>
<sequence>MTRLRVVAAAAAALLATSACSPTVWPSAADQDEFCDVVTDTGLSREQLDELRSLGTPANLPFEARRYLLDLDEGEETDAADEATFREYVDGYCR</sequence>
<evidence type="ECO:0000313" key="3">
    <source>
        <dbReference type="Proteomes" id="UP001596072"/>
    </source>
</evidence>
<gene>
    <name evidence="2" type="ORF">ACFPQB_02360</name>
</gene>
<accession>A0ABW0ZDM8</accession>
<feature type="signal peptide" evidence="1">
    <location>
        <begin position="1"/>
        <end position="21"/>
    </location>
</feature>
<name>A0ABW0ZDM8_9ACTN</name>
<reference evidence="3" key="1">
    <citation type="journal article" date="2019" name="Int. J. Syst. Evol. Microbiol.">
        <title>The Global Catalogue of Microorganisms (GCM) 10K type strain sequencing project: providing services to taxonomists for standard genome sequencing and annotation.</title>
        <authorList>
            <consortium name="The Broad Institute Genomics Platform"/>
            <consortium name="The Broad Institute Genome Sequencing Center for Infectious Disease"/>
            <person name="Wu L."/>
            <person name="Ma J."/>
        </authorList>
    </citation>
    <scope>NUCLEOTIDE SEQUENCE [LARGE SCALE GENOMIC DNA]</scope>
    <source>
        <strain evidence="3">YIM 94188</strain>
    </source>
</reference>
<dbReference type="RefSeq" id="WP_136436024.1">
    <property type="nucleotide sequence ID" value="NZ_JBHSNS010000001.1"/>
</dbReference>
<proteinExistence type="predicted"/>
<keyword evidence="1" id="KW-0732">Signal</keyword>
<evidence type="ECO:0000313" key="2">
    <source>
        <dbReference type="EMBL" id="MFC5727744.1"/>
    </source>
</evidence>
<feature type="chain" id="PRO_5045771319" description="Lipoprotein" evidence="1">
    <location>
        <begin position="22"/>
        <end position="94"/>
    </location>
</feature>